<keyword evidence="3" id="KW-1185">Reference proteome</keyword>
<protein>
    <submittedName>
        <fullName evidence="2">Uncharacterized protein</fullName>
    </submittedName>
</protein>
<feature type="transmembrane region" description="Helical" evidence="1">
    <location>
        <begin position="38"/>
        <end position="60"/>
    </location>
</feature>
<sequence>MKFKFKIASILAFILGLLSIIAGSKVLFEIDIKAYTVIKWLVIYNVVFGFISIITSYLIWSKHQLLKQAVLFILISHSSILLYLYFLNKSVASESIKAMLFRVGVWLIIFLLIINHKIKKP</sequence>
<name>A0ABW2Z599_9FLAO</name>
<feature type="transmembrane region" description="Helical" evidence="1">
    <location>
        <begin position="69"/>
        <end position="87"/>
    </location>
</feature>
<evidence type="ECO:0000256" key="1">
    <source>
        <dbReference type="SAM" id="Phobius"/>
    </source>
</evidence>
<gene>
    <name evidence="2" type="ORF">ACFQZW_04345</name>
</gene>
<reference evidence="3" key="1">
    <citation type="journal article" date="2019" name="Int. J. Syst. Evol. Microbiol.">
        <title>The Global Catalogue of Microorganisms (GCM) 10K type strain sequencing project: providing services to taxonomists for standard genome sequencing and annotation.</title>
        <authorList>
            <consortium name="The Broad Institute Genomics Platform"/>
            <consortium name="The Broad Institute Genome Sequencing Center for Infectious Disease"/>
            <person name="Wu L."/>
            <person name="Ma J."/>
        </authorList>
    </citation>
    <scope>NUCLEOTIDE SEQUENCE [LARGE SCALE GENOMIC DNA]</scope>
    <source>
        <strain evidence="3">CCUG 60022</strain>
    </source>
</reference>
<proteinExistence type="predicted"/>
<evidence type="ECO:0000313" key="3">
    <source>
        <dbReference type="Proteomes" id="UP001597032"/>
    </source>
</evidence>
<keyword evidence="1" id="KW-0472">Membrane</keyword>
<dbReference type="EMBL" id="JBHTIC010000005">
    <property type="protein sequence ID" value="MFD0761302.1"/>
    <property type="molecule type" value="Genomic_DNA"/>
</dbReference>
<dbReference type="Proteomes" id="UP001597032">
    <property type="component" value="Unassembled WGS sequence"/>
</dbReference>
<accession>A0ABW2Z599</accession>
<evidence type="ECO:0000313" key="2">
    <source>
        <dbReference type="EMBL" id="MFD0761302.1"/>
    </source>
</evidence>
<organism evidence="2 3">
    <name type="scientific">Lutibacter aestuarii</name>
    <dbReference type="NCBI Taxonomy" id="861111"/>
    <lineage>
        <taxon>Bacteria</taxon>
        <taxon>Pseudomonadati</taxon>
        <taxon>Bacteroidota</taxon>
        <taxon>Flavobacteriia</taxon>
        <taxon>Flavobacteriales</taxon>
        <taxon>Flavobacteriaceae</taxon>
        <taxon>Lutibacter</taxon>
    </lineage>
</organism>
<feature type="transmembrane region" description="Helical" evidence="1">
    <location>
        <begin position="99"/>
        <end position="118"/>
    </location>
</feature>
<comment type="caution">
    <text evidence="2">The sequence shown here is derived from an EMBL/GenBank/DDBJ whole genome shotgun (WGS) entry which is preliminary data.</text>
</comment>
<keyword evidence="1" id="KW-0812">Transmembrane</keyword>
<keyword evidence="1" id="KW-1133">Transmembrane helix</keyword>
<dbReference type="RefSeq" id="WP_298265101.1">
    <property type="nucleotide sequence ID" value="NZ_JBHTIC010000005.1"/>
</dbReference>